<organism evidence="7 8">
    <name type="scientific">Paraburkholderia lacunae</name>
    <dbReference type="NCBI Taxonomy" id="2211104"/>
    <lineage>
        <taxon>Bacteria</taxon>
        <taxon>Pseudomonadati</taxon>
        <taxon>Pseudomonadota</taxon>
        <taxon>Betaproteobacteria</taxon>
        <taxon>Burkholderiales</taxon>
        <taxon>Burkholderiaceae</taxon>
        <taxon>Paraburkholderia</taxon>
    </lineage>
</organism>
<dbReference type="InterPro" id="IPR050833">
    <property type="entry name" value="Poly_Biosynth_Transport"/>
</dbReference>
<evidence type="ECO:0000256" key="4">
    <source>
        <dbReference type="ARBA" id="ARBA00022989"/>
    </source>
</evidence>
<protein>
    <recommendedName>
        <fullName evidence="9">Flippase</fullName>
    </recommendedName>
</protein>
<dbReference type="GO" id="GO:0005886">
    <property type="term" value="C:plasma membrane"/>
    <property type="evidence" value="ECO:0007669"/>
    <property type="project" value="UniProtKB-SubCell"/>
</dbReference>
<feature type="transmembrane region" description="Helical" evidence="6">
    <location>
        <begin position="437"/>
        <end position="459"/>
    </location>
</feature>
<keyword evidence="4 6" id="KW-1133">Transmembrane helix</keyword>
<feature type="transmembrane region" description="Helical" evidence="6">
    <location>
        <begin position="311"/>
        <end position="331"/>
    </location>
</feature>
<evidence type="ECO:0000256" key="3">
    <source>
        <dbReference type="ARBA" id="ARBA00022692"/>
    </source>
</evidence>
<feature type="transmembrane region" description="Helical" evidence="6">
    <location>
        <begin position="259"/>
        <end position="280"/>
    </location>
</feature>
<feature type="transmembrane region" description="Helical" evidence="6">
    <location>
        <begin position="382"/>
        <end position="401"/>
    </location>
</feature>
<feature type="transmembrane region" description="Helical" evidence="6">
    <location>
        <begin position="351"/>
        <end position="370"/>
    </location>
</feature>
<gene>
    <name evidence="7" type="ORF">DLM46_11050</name>
</gene>
<evidence type="ECO:0000256" key="6">
    <source>
        <dbReference type="SAM" id="Phobius"/>
    </source>
</evidence>
<feature type="transmembrane region" description="Helical" evidence="6">
    <location>
        <begin position="44"/>
        <end position="66"/>
    </location>
</feature>
<feature type="transmembrane region" description="Helical" evidence="6">
    <location>
        <begin position="286"/>
        <end position="304"/>
    </location>
</feature>
<evidence type="ECO:0000256" key="5">
    <source>
        <dbReference type="ARBA" id="ARBA00023136"/>
    </source>
</evidence>
<dbReference type="PANTHER" id="PTHR30250">
    <property type="entry name" value="PST FAMILY PREDICTED COLANIC ACID TRANSPORTER"/>
    <property type="match status" value="1"/>
</dbReference>
<feature type="transmembrane region" description="Helical" evidence="6">
    <location>
        <begin position="220"/>
        <end position="239"/>
    </location>
</feature>
<accession>A0A370NAY6</accession>
<keyword evidence="8" id="KW-1185">Reference proteome</keyword>
<keyword evidence="5 6" id="KW-0472">Membrane</keyword>
<evidence type="ECO:0000256" key="2">
    <source>
        <dbReference type="ARBA" id="ARBA00022475"/>
    </source>
</evidence>
<dbReference type="Proteomes" id="UP000254875">
    <property type="component" value="Unassembled WGS sequence"/>
</dbReference>
<feature type="transmembrane region" description="Helical" evidence="6">
    <location>
        <begin position="471"/>
        <end position="489"/>
    </location>
</feature>
<feature type="transmembrane region" description="Helical" evidence="6">
    <location>
        <begin position="164"/>
        <end position="186"/>
    </location>
</feature>
<sequence length="532" mass="57649">MDTDTDIIGIRATHTTHIKAQRMISCNPQSTLDPTDSAAPGSNYVVNIVWNLLGTGLPLGVAFFAIPKLVAGFGNERFGLLTLIWAMIGYFSIFDLGLGRALTKLVADRLSTRNTVDLPDLLVTALLLIVTLAVIGGAGVALGAPWVLTSLLKINIELQGEGRGAALFLALSLPFVVISSALISLLEAFQQFRAINQIRFFLGIANFALPWIILNWSKNLVVVTLVLAAARLISTVLYAKACHSCGALGNRKGVFKKSLLRPLFDFGVWIAISNFISPIMQQLDRFVIGAVLSVAVVAFYTVPAEIIGRMGIFPNAFVSVLFPVFAAAWATNSPVRPKLFSNSCRTMNVGLLLPVVIVVLFAPEGLSIWLGSNFAIRGASSLRWLVLGFYINGVARVPFALLQSTGKPEIAAKLHLVELPLYAISLWWCLKNYGLEGAAIASLGRMIFDFIAMFALVGWQIPEVRRNSIEQAGFLVLTAAGVAAGILLTGRLGKLIVVIGVMFFVATFFQCYRLKNRVPEDLQLTPPEQMLS</sequence>
<dbReference type="AlphaFoldDB" id="A0A370NAY6"/>
<evidence type="ECO:0008006" key="9">
    <source>
        <dbReference type="Google" id="ProtNLM"/>
    </source>
</evidence>
<dbReference type="InterPro" id="IPR002797">
    <property type="entry name" value="Polysacc_synth"/>
</dbReference>
<dbReference type="Pfam" id="PF01943">
    <property type="entry name" value="Polysacc_synt"/>
    <property type="match status" value="1"/>
</dbReference>
<dbReference type="EMBL" id="QHKS01000006">
    <property type="protein sequence ID" value="RDK02780.1"/>
    <property type="molecule type" value="Genomic_DNA"/>
</dbReference>
<dbReference type="PANTHER" id="PTHR30250:SF26">
    <property type="entry name" value="PSMA PROTEIN"/>
    <property type="match status" value="1"/>
</dbReference>
<comment type="subcellular location">
    <subcellularLocation>
        <location evidence="1">Cell membrane</location>
        <topology evidence="1">Multi-pass membrane protein</topology>
    </subcellularLocation>
</comment>
<feature type="transmembrane region" description="Helical" evidence="6">
    <location>
        <begin position="495"/>
        <end position="512"/>
    </location>
</feature>
<comment type="caution">
    <text evidence="7">The sequence shown here is derived from an EMBL/GenBank/DDBJ whole genome shotgun (WGS) entry which is preliminary data.</text>
</comment>
<dbReference type="OrthoDB" id="8766744at2"/>
<keyword evidence="2" id="KW-1003">Cell membrane</keyword>
<feature type="transmembrane region" description="Helical" evidence="6">
    <location>
        <begin position="198"/>
        <end position="214"/>
    </location>
</feature>
<evidence type="ECO:0000313" key="8">
    <source>
        <dbReference type="Proteomes" id="UP000254875"/>
    </source>
</evidence>
<keyword evidence="3 6" id="KW-0812">Transmembrane</keyword>
<reference evidence="8" key="1">
    <citation type="submission" date="2018-05" db="EMBL/GenBank/DDBJ databases">
        <authorList>
            <person name="Feng T."/>
        </authorList>
    </citation>
    <scope>NUCLEOTIDE SEQUENCE [LARGE SCALE GENOMIC DNA]</scope>
    <source>
        <strain evidence="8">S27</strain>
    </source>
</reference>
<evidence type="ECO:0000313" key="7">
    <source>
        <dbReference type="EMBL" id="RDK02780.1"/>
    </source>
</evidence>
<feature type="transmembrane region" description="Helical" evidence="6">
    <location>
        <begin position="78"/>
        <end position="98"/>
    </location>
</feature>
<feature type="transmembrane region" description="Helical" evidence="6">
    <location>
        <begin position="118"/>
        <end position="144"/>
    </location>
</feature>
<proteinExistence type="predicted"/>
<name>A0A370NAY6_9BURK</name>
<evidence type="ECO:0000256" key="1">
    <source>
        <dbReference type="ARBA" id="ARBA00004651"/>
    </source>
</evidence>
<dbReference type="CDD" id="cd13128">
    <property type="entry name" value="MATE_Wzx_like"/>
    <property type="match status" value="1"/>
</dbReference>